<dbReference type="GO" id="GO:0006633">
    <property type="term" value="P:fatty acid biosynthetic process"/>
    <property type="evidence" value="ECO:0007669"/>
    <property type="project" value="InterPro"/>
</dbReference>
<evidence type="ECO:0000259" key="4">
    <source>
        <dbReference type="Pfam" id="PF08545"/>
    </source>
</evidence>
<keyword evidence="6" id="KW-1185">Reference proteome</keyword>
<dbReference type="InterPro" id="IPR016039">
    <property type="entry name" value="Thiolase-like"/>
</dbReference>
<dbReference type="Proteomes" id="UP000186806">
    <property type="component" value="Unassembled WGS sequence"/>
</dbReference>
<dbReference type="Pfam" id="PF08541">
    <property type="entry name" value="ACP_syn_III_C"/>
    <property type="match status" value="1"/>
</dbReference>
<dbReference type="GO" id="GO:0044550">
    <property type="term" value="P:secondary metabolite biosynthetic process"/>
    <property type="evidence" value="ECO:0007669"/>
    <property type="project" value="TreeGrafter"/>
</dbReference>
<dbReference type="EMBL" id="MSDQ01000022">
    <property type="protein sequence ID" value="OLO11501.1"/>
    <property type="molecule type" value="Genomic_DNA"/>
</dbReference>
<evidence type="ECO:0000256" key="2">
    <source>
        <dbReference type="ARBA" id="ARBA00023315"/>
    </source>
</evidence>
<evidence type="ECO:0000313" key="6">
    <source>
        <dbReference type="Proteomes" id="UP000186806"/>
    </source>
</evidence>
<dbReference type="STRING" id="223900.GCA_000821045_02524"/>
<comment type="caution">
    <text evidence="5">The sequence shown here is derived from an EMBL/GenBank/DDBJ whole genome shotgun (WGS) entry which is preliminary data.</text>
</comment>
<feature type="domain" description="Beta-ketoacyl-[acyl-carrier-protein] synthase III N-terminal" evidence="4">
    <location>
        <begin position="150"/>
        <end position="228"/>
    </location>
</feature>
<keyword evidence="1" id="KW-0808">Transferase</keyword>
<dbReference type="PANTHER" id="PTHR34069">
    <property type="entry name" value="3-OXOACYL-[ACYL-CARRIER-PROTEIN] SYNTHASE 3"/>
    <property type="match status" value="1"/>
</dbReference>
<proteinExistence type="predicted"/>
<dbReference type="NCBIfam" id="NF005703">
    <property type="entry name" value="PRK07515.1"/>
    <property type="match status" value="1"/>
</dbReference>
<keyword evidence="2" id="KW-0012">Acyltransferase</keyword>
<dbReference type="InterPro" id="IPR013751">
    <property type="entry name" value="ACP_syn_III_N"/>
</dbReference>
<dbReference type="AlphaFoldDB" id="A0A1Q8TCU0"/>
<dbReference type="RefSeq" id="WP_075369133.1">
    <property type="nucleotide sequence ID" value="NZ_MSDQ01000022.1"/>
</dbReference>
<accession>A0A1Q8TCU0</accession>
<evidence type="ECO:0000256" key="1">
    <source>
        <dbReference type="ARBA" id="ARBA00022679"/>
    </source>
</evidence>
<protein>
    <submittedName>
        <fullName evidence="5">Beta-ketoacyl-ACP synthase III</fullName>
    </submittedName>
</protein>
<dbReference type="CDD" id="cd00830">
    <property type="entry name" value="KAS_III"/>
    <property type="match status" value="1"/>
</dbReference>
<sequence>MTHAVITGTGLYTPPNAIDNATLVASFNAWVDLENARHHEAIRDGHREPLEHSSSEFIVKASGIHSRYVVEAAGILDPDRMRPQLAPRANDELSVQAEMGLEAARQALSNAAVTPDALDMVVVACSNLQRAYPAIAVELQAALGAGGYAFDMNVACSSATFAIDLANNAIRAGSAKRVLVVSPEICSAHLNFRDRDSHFIFGDACTAVLLEADDVARAEERFEVMSTRLVTRFSNAIRNNFGFLDRVTEHRIDAEPAFVADKLFVQEGRRVFKEVCPLVAELIGAHLEAQNVAPRDLKRLWLHQANRHMNDLIARRVLGRDPDESEAPVILDRYANTSSGGSIIAFHLHRDNLAVGDVGVVCSFGAGYSAGNILLRKVKA</sequence>
<dbReference type="SUPFAM" id="SSF53901">
    <property type="entry name" value="Thiolase-like"/>
    <property type="match status" value="1"/>
</dbReference>
<dbReference type="Pfam" id="PF08545">
    <property type="entry name" value="ACP_syn_III"/>
    <property type="match status" value="1"/>
</dbReference>
<evidence type="ECO:0000259" key="3">
    <source>
        <dbReference type="Pfam" id="PF08541"/>
    </source>
</evidence>
<feature type="domain" description="Beta-ketoacyl-[acyl-carrier-protein] synthase III C-terminal" evidence="3">
    <location>
        <begin position="287"/>
        <end position="376"/>
    </location>
</feature>
<gene>
    <name evidence="5" type="ORF">BTW10_09000</name>
</gene>
<organism evidence="5 6">
    <name type="scientific">Chromohalobacter japonicus</name>
    <dbReference type="NCBI Taxonomy" id="223900"/>
    <lineage>
        <taxon>Bacteria</taxon>
        <taxon>Pseudomonadati</taxon>
        <taxon>Pseudomonadota</taxon>
        <taxon>Gammaproteobacteria</taxon>
        <taxon>Oceanospirillales</taxon>
        <taxon>Halomonadaceae</taxon>
        <taxon>Chromohalobacter</taxon>
    </lineage>
</organism>
<dbReference type="Gene3D" id="3.40.47.10">
    <property type="match status" value="2"/>
</dbReference>
<dbReference type="PANTHER" id="PTHR34069:SF2">
    <property type="entry name" value="BETA-KETOACYL-[ACYL-CARRIER-PROTEIN] SYNTHASE III"/>
    <property type="match status" value="1"/>
</dbReference>
<dbReference type="GO" id="GO:0004315">
    <property type="term" value="F:3-oxoacyl-[acyl-carrier-protein] synthase activity"/>
    <property type="evidence" value="ECO:0007669"/>
    <property type="project" value="InterPro"/>
</dbReference>
<name>A0A1Q8TCU0_9GAMM</name>
<reference evidence="5 6" key="1">
    <citation type="submission" date="2016-12" db="EMBL/GenBank/DDBJ databases">
        <title>Draft genome sequences of strains Salinicola socius SMB35, Salinicola sp. MH3R3-1 and Chromohalobacter sp. SMB17 from the Verkhnekamsk potash mining region of Russia.</title>
        <authorList>
            <person name="Mavrodi D.V."/>
            <person name="Olsson B.E."/>
            <person name="Korsakova E.S."/>
            <person name="Pyankova A."/>
            <person name="Mavrodi O.V."/>
            <person name="Plotnikova E.G."/>
        </authorList>
    </citation>
    <scope>NUCLEOTIDE SEQUENCE [LARGE SCALE GENOMIC DNA]</scope>
    <source>
        <strain evidence="5 6">SMB17</strain>
    </source>
</reference>
<dbReference type="InterPro" id="IPR013747">
    <property type="entry name" value="ACP_syn_III_C"/>
</dbReference>
<evidence type="ECO:0000313" key="5">
    <source>
        <dbReference type="EMBL" id="OLO11501.1"/>
    </source>
</evidence>